<evidence type="ECO:0000256" key="7">
    <source>
        <dbReference type="SAM" id="MobiDB-lite"/>
    </source>
</evidence>
<dbReference type="GO" id="GO:0002181">
    <property type="term" value="P:cytoplasmic translation"/>
    <property type="evidence" value="ECO:0007669"/>
    <property type="project" value="TreeGrafter"/>
</dbReference>
<dbReference type="PANTHER" id="PTHR45699:SF3">
    <property type="entry name" value="LARGE RIBOSOMAL SUBUNIT PROTEIN UL10"/>
    <property type="match status" value="1"/>
</dbReference>
<dbReference type="GO" id="GO:0000027">
    <property type="term" value="P:ribosomal large subunit assembly"/>
    <property type="evidence" value="ECO:0007669"/>
    <property type="project" value="TreeGrafter"/>
</dbReference>
<sequence>NGFKNLLAIAAVTDVEFAEAATIKEYIKDPSKFAAAAAAVAAPAAAAADAPAAEKKEEKKEESESEDDDMGFGLFD</sequence>
<dbReference type="CTD" id="6175"/>
<comment type="function">
    <text evidence="1">Ribosomal protein P0 is the functional equivalent of E.coli protein L10.</text>
</comment>
<feature type="non-terminal residue" evidence="9">
    <location>
        <position position="1"/>
    </location>
</feature>
<feature type="compositionally biased region" description="Basic and acidic residues" evidence="7">
    <location>
        <begin position="52"/>
        <end position="62"/>
    </location>
</feature>
<evidence type="ECO:0000256" key="5">
    <source>
        <dbReference type="ARBA" id="ARBA00035202"/>
    </source>
</evidence>
<dbReference type="GO" id="GO:0070180">
    <property type="term" value="F:large ribosomal subunit rRNA binding"/>
    <property type="evidence" value="ECO:0007669"/>
    <property type="project" value="TreeGrafter"/>
</dbReference>
<dbReference type="RefSeq" id="XP_024868205.1">
    <property type="nucleotide sequence ID" value="XM_025012437.1"/>
</dbReference>
<accession>A0A6J1PG17</accession>
<organism evidence="8 9">
    <name type="scientific">Temnothorax curvispinosus</name>
    <dbReference type="NCBI Taxonomy" id="300111"/>
    <lineage>
        <taxon>Eukaryota</taxon>
        <taxon>Metazoa</taxon>
        <taxon>Ecdysozoa</taxon>
        <taxon>Arthropoda</taxon>
        <taxon>Hexapoda</taxon>
        <taxon>Insecta</taxon>
        <taxon>Pterygota</taxon>
        <taxon>Neoptera</taxon>
        <taxon>Endopterygota</taxon>
        <taxon>Hymenoptera</taxon>
        <taxon>Apocrita</taxon>
        <taxon>Aculeata</taxon>
        <taxon>Formicoidea</taxon>
        <taxon>Formicidae</taxon>
        <taxon>Myrmicinae</taxon>
        <taxon>Temnothorax</taxon>
    </lineage>
</organism>
<dbReference type="Proteomes" id="UP000504618">
    <property type="component" value="Unplaced"/>
</dbReference>
<keyword evidence="3" id="KW-0689">Ribosomal protein</keyword>
<dbReference type="InterPro" id="IPR050323">
    <property type="entry name" value="Ribosomal_protein_uL10"/>
</dbReference>
<dbReference type="PANTHER" id="PTHR45699">
    <property type="entry name" value="60S ACIDIC RIBOSOMAL PROTEIN P0"/>
    <property type="match status" value="1"/>
</dbReference>
<evidence type="ECO:0000256" key="2">
    <source>
        <dbReference type="ARBA" id="ARBA00008889"/>
    </source>
</evidence>
<dbReference type="GeneID" id="112452308"/>
<feature type="region of interest" description="Disordered" evidence="7">
    <location>
        <begin position="47"/>
        <end position="76"/>
    </location>
</feature>
<proteinExistence type="inferred from homology"/>
<evidence type="ECO:0000256" key="4">
    <source>
        <dbReference type="ARBA" id="ARBA00023274"/>
    </source>
</evidence>
<comment type="similarity">
    <text evidence="2">Belongs to the universal ribosomal protein uL10 family.</text>
</comment>
<keyword evidence="8" id="KW-1185">Reference proteome</keyword>
<name>A0A6J1PG17_9HYME</name>
<protein>
    <recommendedName>
        <fullName evidence="5">Large ribosomal subunit protein uL10</fullName>
    </recommendedName>
    <alternativeName>
        <fullName evidence="6">60S acidic ribosomal protein P0</fullName>
    </alternativeName>
</protein>
<dbReference type="Pfam" id="PF00428">
    <property type="entry name" value="Ribosomal_60s"/>
    <property type="match status" value="1"/>
</dbReference>
<evidence type="ECO:0000256" key="1">
    <source>
        <dbReference type="ARBA" id="ARBA00002200"/>
    </source>
</evidence>
<reference evidence="9" key="1">
    <citation type="submission" date="2025-08" db="UniProtKB">
        <authorList>
            <consortium name="RefSeq"/>
        </authorList>
    </citation>
    <scope>IDENTIFICATION</scope>
    <source>
        <tissue evidence="9">Whole body</tissue>
    </source>
</reference>
<keyword evidence="4" id="KW-0687">Ribonucleoprotein</keyword>
<gene>
    <name evidence="9" type="primary">LOC112452308</name>
</gene>
<evidence type="ECO:0000256" key="3">
    <source>
        <dbReference type="ARBA" id="ARBA00022980"/>
    </source>
</evidence>
<dbReference type="GO" id="GO:0022625">
    <property type="term" value="C:cytosolic large ribosomal subunit"/>
    <property type="evidence" value="ECO:0007669"/>
    <property type="project" value="TreeGrafter"/>
</dbReference>
<evidence type="ECO:0000256" key="6">
    <source>
        <dbReference type="ARBA" id="ARBA00035444"/>
    </source>
</evidence>
<evidence type="ECO:0000313" key="9">
    <source>
        <dbReference type="RefSeq" id="XP_024868205.1"/>
    </source>
</evidence>
<dbReference type="GO" id="GO:0003735">
    <property type="term" value="F:structural constituent of ribosome"/>
    <property type="evidence" value="ECO:0007669"/>
    <property type="project" value="TreeGrafter"/>
</dbReference>
<dbReference type="AlphaFoldDB" id="A0A6J1PG17"/>
<evidence type="ECO:0000313" key="8">
    <source>
        <dbReference type="Proteomes" id="UP000504618"/>
    </source>
</evidence>